<dbReference type="OrthoDB" id="1466811at2"/>
<sequence>MKNKISCITVCFLLFGIGVRAQVVEFNKSVNRIAIQIQNETIKEKLILKTKVDSLYALVDSKKISHEVGQEEKFKLAQESTKRLEIKINQLNDSLSSLVQNNVEQAVKKGELIEELDTVSSSSYYTVFGKEAYYNQNKVGKRILGERRTTFRLHFIYGMSNLVTNGSVANSDIRYISSNFIQAGYNLKTRVLKNNNLLYLRYGFNMEFNSLKPTEHRYFKVENGQTIISKHEKDLTKSRLNLQSFQIPLYLEFDFTPKLIDEKTGRTFFRSEESWRLGIGGYVNFSWTKRNGQQIYHYSEDEVKYRVEKAEDLGLNKTRYGLGAYVGYGMFSLFAQYELTPLFKNNTVKQNMASFGVRMDF</sequence>
<keyword evidence="2" id="KW-1185">Reference proteome</keyword>
<evidence type="ECO:0000313" key="2">
    <source>
        <dbReference type="Proteomes" id="UP000243887"/>
    </source>
</evidence>
<dbReference type="STRING" id="1150112.SAMN04487893_11081"/>
<dbReference type="AlphaFoldDB" id="A0A1I3SFY4"/>
<dbReference type="EMBL" id="FORU01000010">
    <property type="protein sequence ID" value="SFJ57713.1"/>
    <property type="molecule type" value="Genomic_DNA"/>
</dbReference>
<evidence type="ECO:0000313" key="1">
    <source>
        <dbReference type="EMBL" id="SFJ57713.1"/>
    </source>
</evidence>
<protein>
    <recommendedName>
        <fullName evidence="3">Outer membrane protein beta-barrel domain-containing protein</fullName>
    </recommendedName>
</protein>
<name>A0A1I3SFY4_9FLAO</name>
<evidence type="ECO:0008006" key="3">
    <source>
        <dbReference type="Google" id="ProtNLM"/>
    </source>
</evidence>
<gene>
    <name evidence="1" type="ORF">SAMN04487893_11081</name>
</gene>
<reference evidence="2" key="1">
    <citation type="submission" date="2016-10" db="EMBL/GenBank/DDBJ databases">
        <authorList>
            <person name="Varghese N."/>
            <person name="Submissions S."/>
        </authorList>
    </citation>
    <scope>NUCLEOTIDE SEQUENCE [LARGE SCALE GENOMIC DNA]</scope>
    <source>
        <strain evidence="2">DSM 26542</strain>
    </source>
</reference>
<dbReference type="RefSeq" id="WP_090679646.1">
    <property type="nucleotide sequence ID" value="NZ_FORU01000010.1"/>
</dbReference>
<organism evidence="1 2">
    <name type="scientific">Myroides guanonis</name>
    <dbReference type="NCBI Taxonomy" id="1150112"/>
    <lineage>
        <taxon>Bacteria</taxon>
        <taxon>Pseudomonadati</taxon>
        <taxon>Bacteroidota</taxon>
        <taxon>Flavobacteriia</taxon>
        <taxon>Flavobacteriales</taxon>
        <taxon>Flavobacteriaceae</taxon>
        <taxon>Myroides</taxon>
    </lineage>
</organism>
<accession>A0A1I3SFY4</accession>
<dbReference type="Proteomes" id="UP000243887">
    <property type="component" value="Unassembled WGS sequence"/>
</dbReference>
<proteinExistence type="predicted"/>